<protein>
    <submittedName>
        <fullName evidence="3">Uncharacterized protein</fullName>
    </submittedName>
</protein>
<feature type="transmembrane region" description="Helical" evidence="2">
    <location>
        <begin position="169"/>
        <end position="194"/>
    </location>
</feature>
<feature type="transmembrane region" description="Helical" evidence="2">
    <location>
        <begin position="206"/>
        <end position="231"/>
    </location>
</feature>
<reference evidence="3 4" key="1">
    <citation type="submission" date="2021-03" db="EMBL/GenBank/DDBJ databases">
        <authorList>
            <person name="Stanton E."/>
        </authorList>
    </citation>
    <scope>NUCLEOTIDE SEQUENCE [LARGE SCALE GENOMIC DNA]</scope>
    <source>
        <strain evidence="3 4">2020EL-00037</strain>
    </source>
</reference>
<name>A0AAP2BIG7_KLEOX</name>
<organism evidence="3 4">
    <name type="scientific">Klebsiella oxytoca</name>
    <dbReference type="NCBI Taxonomy" id="571"/>
    <lineage>
        <taxon>Bacteria</taxon>
        <taxon>Pseudomonadati</taxon>
        <taxon>Pseudomonadota</taxon>
        <taxon>Gammaproteobacteria</taxon>
        <taxon>Enterobacterales</taxon>
        <taxon>Enterobacteriaceae</taxon>
        <taxon>Klebsiella/Raoultella group</taxon>
        <taxon>Klebsiella</taxon>
    </lineage>
</organism>
<dbReference type="Proteomes" id="UP000673434">
    <property type="component" value="Unassembled WGS sequence"/>
</dbReference>
<accession>A0AAP2BIG7</accession>
<comment type="caution">
    <text evidence="3">The sequence shown here is derived from an EMBL/GenBank/DDBJ whole genome shotgun (WGS) entry which is preliminary data.</text>
</comment>
<evidence type="ECO:0000256" key="1">
    <source>
        <dbReference type="SAM" id="MobiDB-lite"/>
    </source>
</evidence>
<dbReference type="EMBL" id="JAGKON010000013">
    <property type="protein sequence ID" value="MBQ0600939.1"/>
    <property type="molecule type" value="Genomic_DNA"/>
</dbReference>
<keyword evidence="4" id="KW-1185">Reference proteome</keyword>
<sequence length="247" mass="28161">MSKLRELKHMNSKHEKGSKQNGEHIDMGKVMPRRISKCLFWGYWVTLVVMIVVSVLGSQAITRSDDLRVYLMASNVAPYNTNWVTVIRNREKPDITALMVNVPGTEDKAHMRLIEYITSDLAVMGRARLKNLIQSDTEASILDRPTYGTLIDVDPKQAKMLFYDTKADMLLLGLTMFSLPEVAFLAIATLVTLLRHVFTGRGRRALVVFTYWIKISYFASFLAMCAALWFMSFPVSSLLLKWVGRLF</sequence>
<evidence type="ECO:0000313" key="4">
    <source>
        <dbReference type="Proteomes" id="UP000673434"/>
    </source>
</evidence>
<evidence type="ECO:0000256" key="2">
    <source>
        <dbReference type="SAM" id="Phobius"/>
    </source>
</evidence>
<feature type="region of interest" description="Disordered" evidence="1">
    <location>
        <begin position="1"/>
        <end position="24"/>
    </location>
</feature>
<keyword evidence="2" id="KW-1133">Transmembrane helix</keyword>
<proteinExistence type="predicted"/>
<keyword evidence="2" id="KW-0812">Transmembrane</keyword>
<dbReference type="AlphaFoldDB" id="A0AAP2BIG7"/>
<feature type="transmembrane region" description="Helical" evidence="2">
    <location>
        <begin position="38"/>
        <end position="61"/>
    </location>
</feature>
<evidence type="ECO:0000313" key="3">
    <source>
        <dbReference type="EMBL" id="MBQ0600939.1"/>
    </source>
</evidence>
<gene>
    <name evidence="3" type="ORF">J7S78_14160</name>
</gene>
<dbReference type="RefSeq" id="WP_210846339.1">
    <property type="nucleotide sequence ID" value="NZ_JAGKON010000013.1"/>
</dbReference>
<keyword evidence="2" id="KW-0472">Membrane</keyword>